<gene>
    <name evidence="1" type="ORF">IQ260_12830</name>
</gene>
<sequence>MHKSNIHAALTIAAIISTLKTAPSYAFTLADTSVMFGNAWLTDGTTVDRVAISDAPMFVHLIHLGDYTDEPEQVIESGVLNGLDAMDIDMYEVHHQ</sequence>
<protein>
    <submittedName>
        <fullName evidence="1">Uncharacterized protein</fullName>
    </submittedName>
</protein>
<dbReference type="EMBL" id="JADEXP010000102">
    <property type="protein sequence ID" value="MBE9067544.1"/>
    <property type="molecule type" value="Genomic_DNA"/>
</dbReference>
<evidence type="ECO:0000313" key="2">
    <source>
        <dbReference type="Proteomes" id="UP000615026"/>
    </source>
</evidence>
<comment type="caution">
    <text evidence="1">The sequence shown here is derived from an EMBL/GenBank/DDBJ whole genome shotgun (WGS) entry which is preliminary data.</text>
</comment>
<reference evidence="1" key="1">
    <citation type="submission" date="2020-10" db="EMBL/GenBank/DDBJ databases">
        <authorList>
            <person name="Castelo-Branco R."/>
            <person name="Eusebio N."/>
            <person name="Adriana R."/>
            <person name="Vieira A."/>
            <person name="Brugerolle De Fraissinette N."/>
            <person name="Rezende De Castro R."/>
            <person name="Schneider M.P."/>
            <person name="Vasconcelos V."/>
            <person name="Leao P.N."/>
        </authorList>
    </citation>
    <scope>NUCLEOTIDE SEQUENCE</scope>
    <source>
        <strain evidence="1">LEGE 11479</strain>
    </source>
</reference>
<accession>A0A928ZU86</accession>
<organism evidence="1 2">
    <name type="scientific">Leptolyngbya cf. ectocarpi LEGE 11479</name>
    <dbReference type="NCBI Taxonomy" id="1828722"/>
    <lineage>
        <taxon>Bacteria</taxon>
        <taxon>Bacillati</taxon>
        <taxon>Cyanobacteriota</taxon>
        <taxon>Cyanophyceae</taxon>
        <taxon>Leptolyngbyales</taxon>
        <taxon>Leptolyngbyaceae</taxon>
        <taxon>Leptolyngbya group</taxon>
        <taxon>Leptolyngbya</taxon>
    </lineage>
</organism>
<name>A0A928ZU86_LEPEC</name>
<dbReference type="Proteomes" id="UP000615026">
    <property type="component" value="Unassembled WGS sequence"/>
</dbReference>
<dbReference type="AlphaFoldDB" id="A0A928ZU86"/>
<dbReference type="RefSeq" id="WP_193993507.1">
    <property type="nucleotide sequence ID" value="NZ_JADEXP010000102.1"/>
</dbReference>
<keyword evidence="2" id="KW-1185">Reference proteome</keyword>
<proteinExistence type="predicted"/>
<evidence type="ECO:0000313" key="1">
    <source>
        <dbReference type="EMBL" id="MBE9067544.1"/>
    </source>
</evidence>